<keyword evidence="7" id="KW-1185">Reference proteome</keyword>
<gene>
    <name evidence="6" type="ORF">BB560_002298</name>
</gene>
<name>A0A2T9ZF97_9FUNG</name>
<evidence type="ECO:0000313" key="7">
    <source>
        <dbReference type="Proteomes" id="UP000245609"/>
    </source>
</evidence>
<feature type="compositionally biased region" description="Basic and acidic residues" evidence="4">
    <location>
        <begin position="177"/>
        <end position="190"/>
    </location>
</feature>
<comment type="caution">
    <text evidence="6">The sequence shown here is derived from an EMBL/GenBank/DDBJ whole genome shotgun (WGS) entry which is preliminary data.</text>
</comment>
<dbReference type="InterPro" id="IPR035979">
    <property type="entry name" value="RBD_domain_sf"/>
</dbReference>
<dbReference type="PROSITE" id="PS50102">
    <property type="entry name" value="RRM"/>
    <property type="match status" value="2"/>
</dbReference>
<feature type="compositionally biased region" description="Polar residues" evidence="4">
    <location>
        <begin position="417"/>
        <end position="431"/>
    </location>
</feature>
<evidence type="ECO:0000259" key="5">
    <source>
        <dbReference type="PROSITE" id="PS50102"/>
    </source>
</evidence>
<keyword evidence="2 3" id="KW-0694">RNA-binding</keyword>
<dbReference type="InterPro" id="IPR012677">
    <property type="entry name" value="Nucleotide-bd_a/b_plait_sf"/>
</dbReference>
<evidence type="ECO:0000256" key="4">
    <source>
        <dbReference type="SAM" id="MobiDB-lite"/>
    </source>
</evidence>
<dbReference type="OrthoDB" id="271725at2759"/>
<dbReference type="GO" id="GO:0003723">
    <property type="term" value="F:RNA binding"/>
    <property type="evidence" value="ECO:0007669"/>
    <property type="project" value="UniProtKB-UniRule"/>
</dbReference>
<dbReference type="PANTHER" id="PTHR24012">
    <property type="entry name" value="RNA BINDING PROTEIN"/>
    <property type="match status" value="1"/>
</dbReference>
<dbReference type="AlphaFoldDB" id="A0A2T9ZF97"/>
<keyword evidence="1" id="KW-0677">Repeat</keyword>
<accession>A0A2T9ZF97</accession>
<evidence type="ECO:0000256" key="1">
    <source>
        <dbReference type="ARBA" id="ARBA00022737"/>
    </source>
</evidence>
<evidence type="ECO:0000256" key="2">
    <source>
        <dbReference type="ARBA" id="ARBA00022884"/>
    </source>
</evidence>
<organism evidence="6 7">
    <name type="scientific">Smittium megazygosporum</name>
    <dbReference type="NCBI Taxonomy" id="133381"/>
    <lineage>
        <taxon>Eukaryota</taxon>
        <taxon>Fungi</taxon>
        <taxon>Fungi incertae sedis</taxon>
        <taxon>Zoopagomycota</taxon>
        <taxon>Kickxellomycotina</taxon>
        <taxon>Harpellomycetes</taxon>
        <taxon>Harpellales</taxon>
        <taxon>Legeriomycetaceae</taxon>
        <taxon>Smittium</taxon>
    </lineage>
</organism>
<dbReference type="Gene3D" id="3.30.70.330">
    <property type="match status" value="2"/>
</dbReference>
<dbReference type="Proteomes" id="UP000245609">
    <property type="component" value="Unassembled WGS sequence"/>
</dbReference>
<feature type="compositionally biased region" description="Polar residues" evidence="4">
    <location>
        <begin position="211"/>
        <end position="232"/>
    </location>
</feature>
<dbReference type="SUPFAM" id="SSF54928">
    <property type="entry name" value="RNA-binding domain, RBD"/>
    <property type="match status" value="2"/>
</dbReference>
<dbReference type="InterPro" id="IPR000504">
    <property type="entry name" value="RRM_dom"/>
</dbReference>
<evidence type="ECO:0000256" key="3">
    <source>
        <dbReference type="PROSITE-ProRule" id="PRU00176"/>
    </source>
</evidence>
<feature type="domain" description="RRM" evidence="5">
    <location>
        <begin position="18"/>
        <end position="100"/>
    </location>
</feature>
<protein>
    <recommendedName>
        <fullName evidence="5">RRM domain-containing protein</fullName>
    </recommendedName>
</protein>
<sequence>MSLPNKNTDQKTAELHNKNIYISGLPEAFNDDELHSFGSNYGEVVNLKAIINEVTGKCKGYGFILYKTHEEAQNAINGFVSNGYKASFSKYTTKTKLLENVDTNTSNLYISNLPFDMDENELFELFAPFNVVSVKIMRDANLNSKRVGFARESALEAMSHYYQKVFPGVNGPIKIKFADSRSQKQIRKSESSTNKKSAGPSFGDGQRSRSHSINRASSGAQSMNIPETSSGNAPYGSDTRNTRYRGNSIGFQNQPFIPQRLHHPGDSTAYQEGYYIDRPTSNPSGQFNTRLHVYPSSSYYRPVPLPLLQPNVSAGQLIPQAEESYEFMPRSDFIENNPGYIQGYRSFAPHKPIPRDASSSGIDSAYYNTGYPQISPHQVMMNHHSNQYPPYFYYHYSGPLAQQKPVYPNPRIAETRPPSTHNSHNDSQGNNNEKRALKDS</sequence>
<dbReference type="Pfam" id="PF00076">
    <property type="entry name" value="RRM_1"/>
    <property type="match status" value="2"/>
</dbReference>
<evidence type="ECO:0000313" key="6">
    <source>
        <dbReference type="EMBL" id="PVV03235.1"/>
    </source>
</evidence>
<feature type="domain" description="RRM" evidence="5">
    <location>
        <begin position="106"/>
        <end position="180"/>
    </location>
</feature>
<reference evidence="6 7" key="1">
    <citation type="journal article" date="2018" name="MBio">
        <title>Comparative Genomics Reveals the Core Gene Toolbox for the Fungus-Insect Symbiosis.</title>
        <authorList>
            <person name="Wang Y."/>
            <person name="Stata M."/>
            <person name="Wang W."/>
            <person name="Stajich J.E."/>
            <person name="White M.M."/>
            <person name="Moncalvo J.M."/>
        </authorList>
    </citation>
    <scope>NUCLEOTIDE SEQUENCE [LARGE SCALE GENOMIC DNA]</scope>
    <source>
        <strain evidence="6 7">SC-DP-2</strain>
    </source>
</reference>
<feature type="region of interest" description="Disordered" evidence="4">
    <location>
        <begin position="177"/>
        <end position="260"/>
    </location>
</feature>
<dbReference type="EMBL" id="MBFS01000259">
    <property type="protein sequence ID" value="PVV03235.1"/>
    <property type="molecule type" value="Genomic_DNA"/>
</dbReference>
<dbReference type="SMART" id="SM00360">
    <property type="entry name" value="RRM"/>
    <property type="match status" value="2"/>
</dbReference>
<proteinExistence type="predicted"/>
<feature type="region of interest" description="Disordered" evidence="4">
    <location>
        <begin position="404"/>
        <end position="440"/>
    </location>
</feature>